<dbReference type="EMBL" id="JACHXE010000005">
    <property type="protein sequence ID" value="MBB3078523.1"/>
    <property type="molecule type" value="Genomic_DNA"/>
</dbReference>
<accession>A0A7W4ZTV9</accession>
<keyword evidence="3" id="KW-1185">Reference proteome</keyword>
<protein>
    <submittedName>
        <fullName evidence="2">Uncharacterized protein</fullName>
    </submittedName>
</protein>
<keyword evidence="1" id="KW-1133">Transmembrane helix</keyword>
<comment type="caution">
    <text evidence="2">The sequence shown here is derived from an EMBL/GenBank/DDBJ whole genome shotgun (WGS) entry which is preliminary data.</text>
</comment>
<sequence>MGQPRDDGVSATLAAFISAVVSIVLTIAGTLVSLRSSASQTALFLVLTWLLITASIATGLVAVWLLADRIRKGVRDLAHLRDLEAYVPQLIRFRHRHDTFVISGDGNATLRISCDVESPNAAVVPWISFPMIAEVPPENPAWTSVSVLRVSVDGVESDPTIAFIRRERKIPADPTALDGRLVESGAVRVPVSLDPGRTRCSFTVELELCGAFGFVEREEKCYTDVSYVTESLEVTITGRDGLTISSSPYAQNRVEAQQLGMEMPDAPESQLQSRYCRTADGVRWKTAQAKLGYRYAIPVRGRS</sequence>
<organism evidence="2 3">
    <name type="scientific">Streptomyces violarus</name>
    <dbReference type="NCBI Taxonomy" id="67380"/>
    <lineage>
        <taxon>Bacteria</taxon>
        <taxon>Bacillati</taxon>
        <taxon>Actinomycetota</taxon>
        <taxon>Actinomycetes</taxon>
        <taxon>Kitasatosporales</taxon>
        <taxon>Streptomycetaceae</taxon>
        <taxon>Streptomyces</taxon>
    </lineage>
</organism>
<proteinExistence type="predicted"/>
<evidence type="ECO:0000313" key="3">
    <source>
        <dbReference type="Proteomes" id="UP000572907"/>
    </source>
</evidence>
<dbReference type="AlphaFoldDB" id="A0A7W4ZTV9"/>
<dbReference type="Proteomes" id="UP000572907">
    <property type="component" value="Unassembled WGS sequence"/>
</dbReference>
<gene>
    <name evidence="2" type="ORF">FHS41_005054</name>
</gene>
<evidence type="ECO:0000256" key="1">
    <source>
        <dbReference type="SAM" id="Phobius"/>
    </source>
</evidence>
<feature type="transmembrane region" description="Helical" evidence="1">
    <location>
        <begin position="44"/>
        <end position="67"/>
    </location>
</feature>
<reference evidence="2 3" key="1">
    <citation type="submission" date="2020-08" db="EMBL/GenBank/DDBJ databases">
        <title>Genomic Encyclopedia of Type Strains, Phase III (KMG-III): the genomes of soil and plant-associated and newly described type strains.</title>
        <authorList>
            <person name="Whitman W."/>
        </authorList>
    </citation>
    <scope>NUCLEOTIDE SEQUENCE [LARGE SCALE GENOMIC DNA]</scope>
    <source>
        <strain evidence="2 3">CECT 3237</strain>
    </source>
</reference>
<dbReference type="RefSeq" id="WP_184595191.1">
    <property type="nucleotide sequence ID" value="NZ_BMUP01000002.1"/>
</dbReference>
<keyword evidence="1" id="KW-0812">Transmembrane</keyword>
<name>A0A7W4ZTV9_9ACTN</name>
<feature type="transmembrane region" description="Helical" evidence="1">
    <location>
        <begin position="12"/>
        <end position="32"/>
    </location>
</feature>
<evidence type="ECO:0000313" key="2">
    <source>
        <dbReference type="EMBL" id="MBB3078523.1"/>
    </source>
</evidence>
<keyword evidence="1" id="KW-0472">Membrane</keyword>